<dbReference type="PIRSF" id="PIRSF002741">
    <property type="entry name" value="MppA"/>
    <property type="match status" value="1"/>
</dbReference>
<dbReference type="InterPro" id="IPR030678">
    <property type="entry name" value="Peptide/Ni-bd"/>
</dbReference>
<reference evidence="8" key="1">
    <citation type="journal article" date="2019" name="Int. J. Syst. Evol. Microbiol.">
        <title>The Global Catalogue of Microorganisms (GCM) 10K type strain sequencing project: providing services to taxonomists for standard genome sequencing and annotation.</title>
        <authorList>
            <consortium name="The Broad Institute Genomics Platform"/>
            <consortium name="The Broad Institute Genome Sequencing Center for Infectious Disease"/>
            <person name="Wu L."/>
            <person name="Ma J."/>
        </authorList>
    </citation>
    <scope>NUCLEOTIDE SEQUENCE [LARGE SCALE GENOMIC DNA]</scope>
    <source>
        <strain evidence="8">TISTR 1514</strain>
    </source>
</reference>
<sequence>MHVSSRRLIAAAAGLAVLAPLAACSADQPTTTLVYATGQSEPDCLDPHVGGNWPQAELGHQVLESLFARDDSGEIVPWLAESSELSDDGLTLTVALKEGVEFSDGSPFDADAVVANMNHVRDPDTASSTGILALAKVDEIVATDDHTVEFRLNTPDSALTASLAQTWLAIMSPAGLERGQDENCEDPIGTGYFKVESWERQNQVTLVRNESHVANMPGEETPAEGERLERLEWRFIPDAATRAAALQAGQVDVIDQVQPDTLSQLSEQDGYATLVAARPGTTARIELNSTRAPFDDPQVREAFAISTDIDAAVESLYFGTLDRAYSPLSSSLPEAVDEWEGQSFSDVLATDPERANELLDAAGYTERNDDGIRMKDGEPLTVSFPLSTNQSIPAEVSLVEQLAASAAEVGFDVQIEQLDISSWYAASGEWDFDAIIAPYSKSSADVLRIVYHSDGNTPAPSGYHANNTGVADPELDEKLDEAGTTTDADRRAELYAEVQAYLVENFYVVPLYDQTVQFAYRDGVEGFKLDPSLNLVTFTNTTVTK</sequence>
<name>A0ABW5UXU3_9MICO</name>
<dbReference type="CDD" id="cd08492">
    <property type="entry name" value="PBP2_NikA_DppA_OppA_like_15"/>
    <property type="match status" value="1"/>
</dbReference>
<dbReference type="PANTHER" id="PTHR30290">
    <property type="entry name" value="PERIPLASMIC BINDING COMPONENT OF ABC TRANSPORTER"/>
    <property type="match status" value="1"/>
</dbReference>
<evidence type="ECO:0000256" key="3">
    <source>
        <dbReference type="ARBA" id="ARBA00022448"/>
    </source>
</evidence>
<evidence type="ECO:0000313" key="8">
    <source>
        <dbReference type="Proteomes" id="UP001597492"/>
    </source>
</evidence>
<dbReference type="RefSeq" id="WP_019618500.1">
    <property type="nucleotide sequence ID" value="NZ_JBHUNE010000006.1"/>
</dbReference>
<dbReference type="SUPFAM" id="SSF53850">
    <property type="entry name" value="Periplasmic binding protein-like II"/>
    <property type="match status" value="1"/>
</dbReference>
<dbReference type="Gene3D" id="3.10.105.10">
    <property type="entry name" value="Dipeptide-binding Protein, Domain 3"/>
    <property type="match status" value="1"/>
</dbReference>
<dbReference type="EMBL" id="JBHUNE010000006">
    <property type="protein sequence ID" value="MFD2758046.1"/>
    <property type="molecule type" value="Genomic_DNA"/>
</dbReference>
<dbReference type="Gene3D" id="3.40.190.10">
    <property type="entry name" value="Periplasmic binding protein-like II"/>
    <property type="match status" value="1"/>
</dbReference>
<feature type="chain" id="PRO_5045969513" evidence="5">
    <location>
        <begin position="26"/>
        <end position="545"/>
    </location>
</feature>
<evidence type="ECO:0000256" key="5">
    <source>
        <dbReference type="SAM" id="SignalP"/>
    </source>
</evidence>
<comment type="similarity">
    <text evidence="2">Belongs to the bacterial solute-binding protein 5 family.</text>
</comment>
<feature type="signal peptide" evidence="5">
    <location>
        <begin position="1"/>
        <end position="25"/>
    </location>
</feature>
<organism evidence="7 8">
    <name type="scientific">Gulosibacter faecalis</name>
    <dbReference type="NCBI Taxonomy" id="272240"/>
    <lineage>
        <taxon>Bacteria</taxon>
        <taxon>Bacillati</taxon>
        <taxon>Actinomycetota</taxon>
        <taxon>Actinomycetes</taxon>
        <taxon>Micrococcales</taxon>
        <taxon>Microbacteriaceae</taxon>
        <taxon>Gulosibacter</taxon>
    </lineage>
</organism>
<keyword evidence="3" id="KW-0813">Transport</keyword>
<dbReference type="Pfam" id="PF00496">
    <property type="entry name" value="SBP_bac_5"/>
    <property type="match status" value="1"/>
</dbReference>
<evidence type="ECO:0000313" key="7">
    <source>
        <dbReference type="EMBL" id="MFD2758046.1"/>
    </source>
</evidence>
<feature type="domain" description="Solute-binding protein family 5" evidence="6">
    <location>
        <begin position="74"/>
        <end position="457"/>
    </location>
</feature>
<dbReference type="InterPro" id="IPR039424">
    <property type="entry name" value="SBP_5"/>
</dbReference>
<comment type="subcellular location">
    <subcellularLocation>
        <location evidence="1">Cell envelope</location>
    </subcellularLocation>
</comment>
<dbReference type="PANTHER" id="PTHR30290:SF10">
    <property type="entry name" value="PERIPLASMIC OLIGOPEPTIDE-BINDING PROTEIN-RELATED"/>
    <property type="match status" value="1"/>
</dbReference>
<protein>
    <submittedName>
        <fullName evidence="7">ABC transporter substrate-binding protein</fullName>
    </submittedName>
</protein>
<evidence type="ECO:0000256" key="4">
    <source>
        <dbReference type="ARBA" id="ARBA00022729"/>
    </source>
</evidence>
<evidence type="ECO:0000256" key="2">
    <source>
        <dbReference type="ARBA" id="ARBA00005695"/>
    </source>
</evidence>
<evidence type="ECO:0000256" key="1">
    <source>
        <dbReference type="ARBA" id="ARBA00004196"/>
    </source>
</evidence>
<dbReference type="InterPro" id="IPR000914">
    <property type="entry name" value="SBP_5_dom"/>
</dbReference>
<comment type="caution">
    <text evidence="7">The sequence shown here is derived from an EMBL/GenBank/DDBJ whole genome shotgun (WGS) entry which is preliminary data.</text>
</comment>
<dbReference type="Proteomes" id="UP001597492">
    <property type="component" value="Unassembled WGS sequence"/>
</dbReference>
<gene>
    <name evidence="7" type="ORF">ACFSW7_06615</name>
</gene>
<evidence type="ECO:0000259" key="6">
    <source>
        <dbReference type="Pfam" id="PF00496"/>
    </source>
</evidence>
<accession>A0ABW5UXU3</accession>
<keyword evidence="4 5" id="KW-0732">Signal</keyword>
<keyword evidence="8" id="KW-1185">Reference proteome</keyword>
<proteinExistence type="inferred from homology"/>